<gene>
    <name evidence="3" type="ORF">EDD75_1496</name>
</gene>
<evidence type="ECO:0000313" key="4">
    <source>
        <dbReference type="Proteomes" id="UP000282654"/>
    </source>
</evidence>
<protein>
    <submittedName>
        <fullName evidence="3">Germination protein YpeB</fullName>
    </submittedName>
</protein>
<dbReference type="Proteomes" id="UP000282654">
    <property type="component" value="Unassembled WGS sequence"/>
</dbReference>
<accession>A0A3N5AU99</accession>
<dbReference type="Pfam" id="PF20769">
    <property type="entry name" value="YPEB_N"/>
    <property type="match status" value="1"/>
</dbReference>
<dbReference type="OrthoDB" id="2372097at2"/>
<dbReference type="InterPro" id="IPR014239">
    <property type="entry name" value="YpeB_PepSY1-2"/>
</dbReference>
<dbReference type="InterPro" id="IPR048402">
    <property type="entry name" value="YpeB_N"/>
</dbReference>
<reference evidence="3 4" key="1">
    <citation type="submission" date="2018-11" db="EMBL/GenBank/DDBJ databases">
        <title>Genomic Encyclopedia of Type Strains, Phase IV (KMG-IV): sequencing the most valuable type-strain genomes for metagenomic binning, comparative biology and taxonomic classification.</title>
        <authorList>
            <person name="Goeker M."/>
        </authorList>
    </citation>
    <scope>NUCLEOTIDE SEQUENCE [LARGE SCALE GENOMIC DNA]</scope>
    <source>
        <strain evidence="3 4">DSM 102936</strain>
    </source>
</reference>
<feature type="domain" description="Sporulation protein YpeB N-terminal" evidence="2">
    <location>
        <begin position="29"/>
        <end position="162"/>
    </location>
</feature>
<evidence type="ECO:0000259" key="1">
    <source>
        <dbReference type="Pfam" id="PF14620"/>
    </source>
</evidence>
<comment type="caution">
    <text evidence="3">The sequence shown here is derived from an EMBL/GenBank/DDBJ whole genome shotgun (WGS) entry which is preliminary data.</text>
</comment>
<dbReference type="NCBIfam" id="TIGR02889">
    <property type="entry name" value="spore_YpeB"/>
    <property type="match status" value="1"/>
</dbReference>
<dbReference type="GO" id="GO:0009847">
    <property type="term" value="P:spore germination"/>
    <property type="evidence" value="ECO:0007669"/>
    <property type="project" value="InterPro"/>
</dbReference>
<sequence>MRVNSLTLFLTGIIAVAIAAWGYNQYTLRRAMELDLNARYQRAFYELLTNTQNLEVLLSKSLVVNGREQAGAVFSSVWQQAMAAQANLGQLPISTELTARTAKFLTQVADYANTLVRRAGTGAPVTRDHWERLRRLYDQAAVLNRELHRMEARVATNGAYFWEITRTAAAKRGVAQVSLPQAHADFRAINREMQTYPTLIYDGPFSDHMERKKPLGLTGSVISAADAEKRALAVIDRVRGTAYSAKTTGTVKGRIESYRVEVTGSRPGADEKATCLISRKGGHPVLMLLGRDIGGARVDLAAAEERAAHYLDRLGFPKMRLSYSIRRNGMVTFNFVGEEDGVVVYPDMVKVTVALDNGQVVGLDATPYLMAHHPRQAFRPSLTLEQARSFLSPHLKVEKGRLALIPTDAGEEKLTYEFRGTVGPNTFLIYLDAANGEEVKVLKLITSTAGTLVM</sequence>
<organism evidence="3 4">
    <name type="scientific">Thermodesulfitimonas autotrophica</name>
    <dbReference type="NCBI Taxonomy" id="1894989"/>
    <lineage>
        <taxon>Bacteria</taxon>
        <taxon>Bacillati</taxon>
        <taxon>Bacillota</taxon>
        <taxon>Clostridia</taxon>
        <taxon>Thermoanaerobacterales</taxon>
        <taxon>Thermoanaerobacteraceae</taxon>
        <taxon>Thermodesulfitimonas</taxon>
    </lineage>
</organism>
<dbReference type="RefSeq" id="WP_123930203.1">
    <property type="nucleotide sequence ID" value="NZ_RKRE01000002.1"/>
</dbReference>
<dbReference type="AlphaFoldDB" id="A0A3N5AU99"/>
<dbReference type="Pfam" id="PF14620">
    <property type="entry name" value="YPEB_PepSY1-2"/>
    <property type="match status" value="1"/>
</dbReference>
<evidence type="ECO:0000259" key="2">
    <source>
        <dbReference type="Pfam" id="PF20769"/>
    </source>
</evidence>
<dbReference type="EMBL" id="RKRE01000002">
    <property type="protein sequence ID" value="RPF47210.1"/>
    <property type="molecule type" value="Genomic_DNA"/>
</dbReference>
<proteinExistence type="predicted"/>
<feature type="domain" description="Sporulation protein YpeB PepSY1 and PepSY2" evidence="1">
    <location>
        <begin position="184"/>
        <end position="376"/>
    </location>
</feature>
<name>A0A3N5AU99_9THEO</name>
<evidence type="ECO:0000313" key="3">
    <source>
        <dbReference type="EMBL" id="RPF47210.1"/>
    </source>
</evidence>
<keyword evidence="4" id="KW-1185">Reference proteome</keyword>